<keyword evidence="5 7" id="KW-0472">Membrane</keyword>
<keyword evidence="2" id="KW-1003">Cell membrane</keyword>
<dbReference type="PANTHER" id="PTHR43370:SF1">
    <property type="entry name" value="GUANOSINE ABC TRANSPORTER PERMEASE PROTEIN NUPQ"/>
    <property type="match status" value="1"/>
</dbReference>
<evidence type="ECO:0000256" key="2">
    <source>
        <dbReference type="ARBA" id="ARBA00022475"/>
    </source>
</evidence>
<organism evidence="8 9">
    <name type="scientific">Brevibacterium pityocampae</name>
    <dbReference type="NCBI Taxonomy" id="506594"/>
    <lineage>
        <taxon>Bacteria</taxon>
        <taxon>Bacillati</taxon>
        <taxon>Actinomycetota</taxon>
        <taxon>Actinomycetes</taxon>
        <taxon>Micrococcales</taxon>
        <taxon>Brevibacteriaceae</taxon>
        <taxon>Brevibacterium</taxon>
    </lineage>
</organism>
<name>A0ABP8JL06_9MICO</name>
<feature type="transmembrane region" description="Helical" evidence="7">
    <location>
        <begin position="364"/>
        <end position="387"/>
    </location>
</feature>
<dbReference type="RefSeq" id="WP_345031974.1">
    <property type="nucleotide sequence ID" value="NZ_BAABGL010000015.1"/>
</dbReference>
<sequence length="441" mass="46172">MSTVAPDRTPQPRDPSSGPGGAAAPAAAPVKQRAWKYPVVYSVLALASLLVFGLLAGGGKQTTFTFASRNDFFTIPPLPVPSKATCVALGLVLVVLAAVSIWATFNRRRLGVWFPLLFGIVFVFAFLTWSAAGAGRMPVTALLAGALALSVPLIFGAMCGLVGERSGIINIAIEGQLLAGAFLAAVVASALQNPYAGLFAAPIAGALVAVVLTFFAVRYWVDQIIIGVVLNVLVVGVTSFLFSTVLTQDPATWNARQQLPNLPIPLLSDIPVIGPVLFNQNILVYLMYVVVVALQIFIFRSKWGLRMRAIGEHPKAADTVGINVNRNRVLNTLLAGAIAGLGGAFFTIGSGLAFGKEMSAGQGYIALAAMILGKWNPMGALFAALLFGFSKNLANVLSAIGTPVPSQLLLMLPYVVTVLAVAGFVGRVRAPAAEGKPYISQ</sequence>
<feature type="transmembrane region" description="Helical" evidence="7">
    <location>
        <begin position="408"/>
        <end position="428"/>
    </location>
</feature>
<protein>
    <submittedName>
        <fullName evidence="8">ABC transporter permease</fullName>
    </submittedName>
</protein>
<keyword evidence="3 7" id="KW-0812">Transmembrane</keyword>
<comment type="subcellular location">
    <subcellularLocation>
        <location evidence="1">Cell membrane</location>
        <topology evidence="1">Multi-pass membrane protein</topology>
    </subcellularLocation>
</comment>
<gene>
    <name evidence="8" type="ORF">GCM10023167_20880</name>
</gene>
<dbReference type="InterPro" id="IPR001851">
    <property type="entry name" value="ABC_transp_permease"/>
</dbReference>
<evidence type="ECO:0000256" key="4">
    <source>
        <dbReference type="ARBA" id="ARBA00022989"/>
    </source>
</evidence>
<feature type="transmembrane region" description="Helical" evidence="7">
    <location>
        <begin position="87"/>
        <end position="105"/>
    </location>
</feature>
<evidence type="ECO:0000256" key="5">
    <source>
        <dbReference type="ARBA" id="ARBA00023136"/>
    </source>
</evidence>
<feature type="transmembrane region" description="Helical" evidence="7">
    <location>
        <begin position="333"/>
        <end position="352"/>
    </location>
</feature>
<evidence type="ECO:0000313" key="9">
    <source>
        <dbReference type="Proteomes" id="UP001500642"/>
    </source>
</evidence>
<evidence type="ECO:0000256" key="1">
    <source>
        <dbReference type="ARBA" id="ARBA00004651"/>
    </source>
</evidence>
<evidence type="ECO:0000256" key="3">
    <source>
        <dbReference type="ARBA" id="ARBA00022692"/>
    </source>
</evidence>
<feature type="transmembrane region" description="Helical" evidence="7">
    <location>
        <begin position="138"/>
        <end position="161"/>
    </location>
</feature>
<feature type="transmembrane region" description="Helical" evidence="7">
    <location>
        <begin position="112"/>
        <end position="132"/>
    </location>
</feature>
<feature type="transmembrane region" description="Helical" evidence="7">
    <location>
        <begin position="39"/>
        <end position="59"/>
    </location>
</feature>
<dbReference type="CDD" id="cd06580">
    <property type="entry name" value="TM_PBP1_transp_TpRbsC_like"/>
    <property type="match status" value="1"/>
</dbReference>
<evidence type="ECO:0000256" key="7">
    <source>
        <dbReference type="SAM" id="Phobius"/>
    </source>
</evidence>
<accession>A0ABP8JL06</accession>
<feature type="transmembrane region" description="Helical" evidence="7">
    <location>
        <begin position="197"/>
        <end position="217"/>
    </location>
</feature>
<proteinExistence type="predicted"/>
<feature type="region of interest" description="Disordered" evidence="6">
    <location>
        <begin position="1"/>
        <end position="25"/>
    </location>
</feature>
<feature type="transmembrane region" description="Helical" evidence="7">
    <location>
        <begin position="168"/>
        <end position="191"/>
    </location>
</feature>
<reference evidence="9" key="1">
    <citation type="journal article" date="2019" name="Int. J. Syst. Evol. Microbiol.">
        <title>The Global Catalogue of Microorganisms (GCM) 10K type strain sequencing project: providing services to taxonomists for standard genome sequencing and annotation.</title>
        <authorList>
            <consortium name="The Broad Institute Genomics Platform"/>
            <consortium name="The Broad Institute Genome Sequencing Center for Infectious Disease"/>
            <person name="Wu L."/>
            <person name="Ma J."/>
        </authorList>
    </citation>
    <scope>NUCLEOTIDE SEQUENCE [LARGE SCALE GENOMIC DNA]</scope>
    <source>
        <strain evidence="9">JCM 17808</strain>
    </source>
</reference>
<keyword evidence="9" id="KW-1185">Reference proteome</keyword>
<evidence type="ECO:0000256" key="6">
    <source>
        <dbReference type="SAM" id="MobiDB-lite"/>
    </source>
</evidence>
<feature type="transmembrane region" description="Helical" evidence="7">
    <location>
        <begin position="224"/>
        <end position="246"/>
    </location>
</feature>
<feature type="transmembrane region" description="Helical" evidence="7">
    <location>
        <begin position="282"/>
        <end position="299"/>
    </location>
</feature>
<dbReference type="Proteomes" id="UP001500642">
    <property type="component" value="Unassembled WGS sequence"/>
</dbReference>
<dbReference type="PANTHER" id="PTHR43370">
    <property type="entry name" value="SUGAR ABC TRANSPORTER INTEGRAL MEMBRANE PROTEIN-RELATED"/>
    <property type="match status" value="1"/>
</dbReference>
<evidence type="ECO:0000313" key="8">
    <source>
        <dbReference type="EMBL" id="GAA4392557.1"/>
    </source>
</evidence>
<dbReference type="Pfam" id="PF02653">
    <property type="entry name" value="BPD_transp_2"/>
    <property type="match status" value="1"/>
</dbReference>
<keyword evidence="4 7" id="KW-1133">Transmembrane helix</keyword>
<dbReference type="EMBL" id="BAABGL010000015">
    <property type="protein sequence ID" value="GAA4392557.1"/>
    <property type="molecule type" value="Genomic_DNA"/>
</dbReference>
<comment type="caution">
    <text evidence="8">The sequence shown here is derived from an EMBL/GenBank/DDBJ whole genome shotgun (WGS) entry which is preliminary data.</text>
</comment>